<dbReference type="InterPro" id="IPR023415">
    <property type="entry name" value="LDLR_class-A_CS"/>
</dbReference>
<sequence length="409" mass="45138">MEIVPNQIVSRPWTSFKFTCIASLGERPSVIIVRDRKPIETDPRYTIRQIEENAIEVTSPHGLASLGPNDQLACETITGQQKEVPIVITNPCRHGQLSCKDGTCISSNEFCNGRVDCSDGSDESHTACPDTPTGVRVIPERITTPPWSEFVFYCTDTMSGDPPTAVMADSRKRVDSDPRFRVTRVNSSTAEITATHGLRGSEDSMSVECISKKGDSATVLIVVEDRCGPRRLQCRNGDCLPSSSFCDQNFDCSDGSDEGTPHCQQLEETLTVTPGHIRNPPWVPFSFTCIAPMGQKPDVVFAADKRPVEDDPRFAVRRINISTIEVTAERGLHGDQAVVLFECVTPSGLHRKVSVLIDDMCKPNSMQCRDGRCRPIDNFCDGKPDCTDGYDELREFCEGKTDSLLKNPK</sequence>
<evidence type="ECO:0000256" key="7">
    <source>
        <dbReference type="ARBA" id="ARBA00023157"/>
    </source>
</evidence>
<feature type="disulfide bond" evidence="8">
    <location>
        <begin position="234"/>
        <end position="252"/>
    </location>
</feature>
<dbReference type="InterPro" id="IPR050685">
    <property type="entry name" value="LDLR"/>
</dbReference>
<comment type="caution">
    <text evidence="8">Lacks conserved residue(s) required for the propagation of feature annotation.</text>
</comment>
<dbReference type="PROSITE" id="PS50068">
    <property type="entry name" value="LDLRA_2"/>
    <property type="match status" value="3"/>
</dbReference>
<gene>
    <name evidence="9" type="ORF">MCOS_LOCUS251</name>
</gene>
<feature type="disulfide bond" evidence="8">
    <location>
        <begin position="227"/>
        <end position="239"/>
    </location>
</feature>
<evidence type="ECO:0000313" key="9">
    <source>
        <dbReference type="EMBL" id="VDD74248.1"/>
    </source>
</evidence>
<organism evidence="9 10">
    <name type="scientific">Mesocestoides corti</name>
    <name type="common">Flatworm</name>
    <dbReference type="NCBI Taxonomy" id="53468"/>
    <lineage>
        <taxon>Eukaryota</taxon>
        <taxon>Metazoa</taxon>
        <taxon>Spiralia</taxon>
        <taxon>Lophotrochozoa</taxon>
        <taxon>Platyhelminthes</taxon>
        <taxon>Cestoda</taxon>
        <taxon>Eucestoda</taxon>
        <taxon>Cyclophyllidea</taxon>
        <taxon>Mesocestoididae</taxon>
        <taxon>Mesocestoides</taxon>
    </lineage>
</organism>
<comment type="subcellular location">
    <subcellularLocation>
        <location evidence="2">Endomembrane system</location>
    </subcellularLocation>
    <subcellularLocation>
        <location evidence="1">Membrane</location>
        <topology evidence="1">Single-pass membrane protein</topology>
    </subcellularLocation>
</comment>
<dbReference type="GO" id="GO:0005886">
    <property type="term" value="C:plasma membrane"/>
    <property type="evidence" value="ECO:0007669"/>
    <property type="project" value="TreeGrafter"/>
</dbReference>
<dbReference type="SUPFAM" id="SSF57424">
    <property type="entry name" value="LDL receptor-like module"/>
    <property type="match status" value="3"/>
</dbReference>
<dbReference type="GO" id="GO:0016192">
    <property type="term" value="P:vesicle-mediated transport"/>
    <property type="evidence" value="ECO:0007669"/>
    <property type="project" value="UniProtKB-ARBA"/>
</dbReference>
<dbReference type="SMART" id="SM00192">
    <property type="entry name" value="LDLa"/>
    <property type="match status" value="3"/>
</dbReference>
<feature type="disulfide bond" evidence="8">
    <location>
        <begin position="368"/>
        <end position="386"/>
    </location>
</feature>
<dbReference type="PROSITE" id="PS01209">
    <property type="entry name" value="LDLRA_1"/>
    <property type="match status" value="2"/>
</dbReference>
<dbReference type="Pfam" id="PF00057">
    <property type="entry name" value="Ldl_recept_a"/>
    <property type="match status" value="3"/>
</dbReference>
<evidence type="ECO:0000256" key="8">
    <source>
        <dbReference type="PROSITE-ProRule" id="PRU00124"/>
    </source>
</evidence>
<accession>A0A3P6H845</accession>
<keyword evidence="6" id="KW-0472">Membrane</keyword>
<dbReference type="GO" id="GO:0012505">
    <property type="term" value="C:endomembrane system"/>
    <property type="evidence" value="ECO:0007669"/>
    <property type="project" value="UniProtKB-SubCell"/>
</dbReference>
<dbReference type="PANTHER" id="PTHR24270:SF62">
    <property type="entry name" value="LOW-DENSITY LIPOPROTEIN RECEPTOR-RELATED PROTEIN 2"/>
    <property type="match status" value="1"/>
</dbReference>
<dbReference type="PANTHER" id="PTHR24270">
    <property type="entry name" value="LOW-DENSITY LIPOPROTEIN RECEPTOR-RELATED"/>
    <property type="match status" value="1"/>
</dbReference>
<keyword evidence="4" id="KW-0677">Repeat</keyword>
<dbReference type="CDD" id="cd00112">
    <property type="entry name" value="LDLa"/>
    <property type="match status" value="3"/>
</dbReference>
<evidence type="ECO:0000256" key="4">
    <source>
        <dbReference type="ARBA" id="ARBA00022737"/>
    </source>
</evidence>
<feature type="disulfide bond" evidence="8">
    <location>
        <begin position="99"/>
        <end position="117"/>
    </location>
</feature>
<keyword evidence="3" id="KW-0812">Transmembrane</keyword>
<name>A0A3P6H845_MESCO</name>
<protein>
    <submittedName>
        <fullName evidence="9">Uncharacterized protein</fullName>
    </submittedName>
</protein>
<dbReference type="STRING" id="53468.A0A3P6H845"/>
<keyword evidence="7 8" id="KW-1015">Disulfide bond</keyword>
<dbReference type="Gene3D" id="4.10.400.10">
    <property type="entry name" value="Low-density Lipoprotein Receptor"/>
    <property type="match status" value="3"/>
</dbReference>
<dbReference type="InterPro" id="IPR002172">
    <property type="entry name" value="LDrepeatLR_classA_rpt"/>
</dbReference>
<evidence type="ECO:0000256" key="6">
    <source>
        <dbReference type="ARBA" id="ARBA00023136"/>
    </source>
</evidence>
<keyword evidence="10" id="KW-1185">Reference proteome</keyword>
<dbReference type="InterPro" id="IPR036055">
    <property type="entry name" value="LDL_receptor-like_sf"/>
</dbReference>
<evidence type="ECO:0000256" key="3">
    <source>
        <dbReference type="ARBA" id="ARBA00022692"/>
    </source>
</evidence>
<evidence type="ECO:0000256" key="1">
    <source>
        <dbReference type="ARBA" id="ARBA00004167"/>
    </source>
</evidence>
<keyword evidence="5" id="KW-1133">Transmembrane helix</keyword>
<evidence type="ECO:0000313" key="10">
    <source>
        <dbReference type="Proteomes" id="UP000267029"/>
    </source>
</evidence>
<evidence type="ECO:0000256" key="5">
    <source>
        <dbReference type="ARBA" id="ARBA00022989"/>
    </source>
</evidence>
<proteinExistence type="predicted"/>
<dbReference type="Proteomes" id="UP000267029">
    <property type="component" value="Unassembled WGS sequence"/>
</dbReference>
<feature type="disulfide bond" evidence="8">
    <location>
        <begin position="92"/>
        <end position="104"/>
    </location>
</feature>
<reference evidence="9 10" key="1">
    <citation type="submission" date="2018-10" db="EMBL/GenBank/DDBJ databases">
        <authorList>
            <consortium name="Pathogen Informatics"/>
        </authorList>
    </citation>
    <scope>NUCLEOTIDE SEQUENCE [LARGE SCALE GENOMIC DNA]</scope>
</reference>
<dbReference type="EMBL" id="UXSR01000019">
    <property type="protein sequence ID" value="VDD74248.1"/>
    <property type="molecule type" value="Genomic_DNA"/>
</dbReference>
<dbReference type="AlphaFoldDB" id="A0A3P6H845"/>
<evidence type="ECO:0000256" key="2">
    <source>
        <dbReference type="ARBA" id="ARBA00004308"/>
    </source>
</evidence>
<dbReference type="OrthoDB" id="19606at2759"/>
<dbReference type="PRINTS" id="PR00261">
    <property type="entry name" value="LDLRECEPTOR"/>
</dbReference>
<feature type="disulfide bond" evidence="8">
    <location>
        <begin position="361"/>
        <end position="373"/>
    </location>
</feature>